<evidence type="ECO:0000256" key="7">
    <source>
        <dbReference type="SAM" id="MobiDB-lite"/>
    </source>
</evidence>
<dbReference type="PANTHER" id="PTHR24252:SF7">
    <property type="entry name" value="HYALIN"/>
    <property type="match status" value="1"/>
</dbReference>
<dbReference type="Proteomes" id="UP001367676">
    <property type="component" value="Unassembled WGS sequence"/>
</dbReference>
<sequence length="1067" mass="117695">MQFLLTLEIPGFTRLLKGPVGVINDTTRETSKDQMASYDTSQGSNQFQCVSGHCIDQKLTCNGKRDCDDGTDETIKQCENHKCSKNQFRCGYGACIDLKLKCDGVKHCPDGSDEFSELCKVISETPAPKPTPTPVTESSTPGSCTLPQVSPDKKFTVQCPDNIKCNNRPGKKVPKYTEVSFRCNPGYQHDDPEPFVSICSNGVWLPPIANCNKICKTLKPKNVDLVCYRKGTDVDCEGTLVAGTTVRPRCKPQHHEEYPVYYRDITCQADGEWTNPLFSCAPECGKPYANVTKLIAYGTPEKYGDSPWHVAIYDISEKDKPLICGGTIVSPQLIISAAHCFFDEYNQTPQKIGRYELAVSKVSRHYTTKDNGLTKFYKIREIFYSTKGYTGTSTNYASDIVIIWVAEKISLSRGVLPACIRWTDNGAFNPGESTPGKLVGWGLDEKGNPSEVLLSANLPYISYAKCVETANPDFRGSITLDKFCAGSKTGAGARQGDSGGGLLYRDANTGLYYLQGVVSIKDPTETSIAAFTDVAQYIDWINEIKKQCIDKGLICDGIPHCYDHSDETTKLCSSIGCPSFMYRCHYGACVGVSSICDGVPDCIDGSDEPPYNNCHLPPSYFQTLPLISTPPSTSKTEKPKTTTKRYTPFEPSGWTQPATITPVPTRATPAKTPVTPVHTPATLRQTISTSVSTPPTSAVTPSSGQCQLPGQTAERTYAINECTSNSTERVCLSKDGEFVDSGTVLYFKCEHKKFTYENDIFTAYCLDGGWLPPIESCKSCGILPPGKTDGNMPWQAAIYEKSLDRPVCWGSVISPYVLISAAHCFFDNALNWKKDINTFYATVGKFDGKAPEKAQLFNITNVKFSQDGFQGTVTNYASDVAVVEISPTLQFNAERNQVCLETTDPLTNEKNIGRLSLYKPIDKNSILDIETAPYLEYADCVNIVSDSFKELVTSDKICILNKAIEKGNAGKGFYTQRNGESVQRLRGVISTTFVDTSTNRQVLTITDLTKHLSWINEMTDEINQNRRTSEDTSLSETECQNKLNYIGLYYRRNVFSGSHPFADLIQT</sequence>
<keyword evidence="2" id="KW-0677">Repeat</keyword>
<evidence type="ECO:0000313" key="11">
    <source>
        <dbReference type="Proteomes" id="UP001367676"/>
    </source>
</evidence>
<reference evidence="10 11" key="1">
    <citation type="submission" date="2024-03" db="EMBL/GenBank/DDBJ databases">
        <title>Adaptation during the transition from Ophiocordyceps entomopathogen to insect associate is accompanied by gene loss and intensified selection.</title>
        <authorList>
            <person name="Ward C.M."/>
            <person name="Onetto C.A."/>
            <person name="Borneman A.R."/>
        </authorList>
    </citation>
    <scope>NUCLEOTIDE SEQUENCE [LARGE SCALE GENOMIC DNA]</scope>
    <source>
        <strain evidence="10">AWRI1</strain>
        <tissue evidence="10">Single Adult Female</tissue>
    </source>
</reference>
<feature type="compositionally biased region" description="Low complexity" evidence="7">
    <location>
        <begin position="688"/>
        <end position="703"/>
    </location>
</feature>
<dbReference type="PROSITE" id="PS50068">
    <property type="entry name" value="LDLRA_2"/>
    <property type="match status" value="3"/>
</dbReference>
<dbReference type="PANTHER" id="PTHR24252">
    <property type="entry name" value="ACROSIN-RELATED"/>
    <property type="match status" value="1"/>
</dbReference>
<dbReference type="InterPro" id="IPR001254">
    <property type="entry name" value="Trypsin_dom"/>
</dbReference>
<feature type="disulfide bond" evidence="5">
    <location>
        <begin position="83"/>
        <end position="95"/>
    </location>
</feature>
<dbReference type="InterPro" id="IPR009003">
    <property type="entry name" value="Peptidase_S1_PA"/>
</dbReference>
<accession>A0AAN9T403</accession>
<feature type="disulfide bond" evidence="5">
    <location>
        <begin position="90"/>
        <end position="108"/>
    </location>
</feature>
<dbReference type="AlphaFoldDB" id="A0AAN9T403"/>
<dbReference type="InterPro" id="IPR018114">
    <property type="entry name" value="TRYPSIN_HIS"/>
</dbReference>
<feature type="domain" description="Peptidase S1" evidence="8">
    <location>
        <begin position="295"/>
        <end position="546"/>
    </location>
</feature>
<dbReference type="Pfam" id="PF00057">
    <property type="entry name" value="Ldl_recept_a"/>
    <property type="match status" value="3"/>
</dbReference>
<feature type="disulfide bond" evidence="5">
    <location>
        <begin position="49"/>
        <end position="67"/>
    </location>
</feature>
<feature type="domain" description="Sushi" evidence="9">
    <location>
        <begin position="142"/>
        <end position="213"/>
    </location>
</feature>
<dbReference type="Gene3D" id="2.40.10.10">
    <property type="entry name" value="Trypsin-like serine proteases"/>
    <property type="match status" value="3"/>
</dbReference>
<comment type="caution">
    <text evidence="6">Lacks conserved residue(s) required for the propagation of feature annotation.</text>
</comment>
<keyword evidence="6" id="KW-0768">Sushi</keyword>
<dbReference type="InterPro" id="IPR000436">
    <property type="entry name" value="Sushi_SCR_CCP_dom"/>
</dbReference>
<proteinExistence type="predicted"/>
<dbReference type="InterPro" id="IPR035976">
    <property type="entry name" value="Sushi/SCR/CCP_sf"/>
</dbReference>
<organism evidence="10 11">
    <name type="scientific">Parthenolecanium corni</name>
    <dbReference type="NCBI Taxonomy" id="536013"/>
    <lineage>
        <taxon>Eukaryota</taxon>
        <taxon>Metazoa</taxon>
        <taxon>Ecdysozoa</taxon>
        <taxon>Arthropoda</taxon>
        <taxon>Hexapoda</taxon>
        <taxon>Insecta</taxon>
        <taxon>Pterygota</taxon>
        <taxon>Neoptera</taxon>
        <taxon>Paraneoptera</taxon>
        <taxon>Hemiptera</taxon>
        <taxon>Sternorrhyncha</taxon>
        <taxon>Coccoidea</taxon>
        <taxon>Coccidae</taxon>
        <taxon>Parthenolecanium</taxon>
    </lineage>
</organism>
<dbReference type="CDD" id="cd00190">
    <property type="entry name" value="Tryp_SPc"/>
    <property type="match status" value="1"/>
</dbReference>
<evidence type="ECO:0000256" key="2">
    <source>
        <dbReference type="ARBA" id="ARBA00022737"/>
    </source>
</evidence>
<dbReference type="FunFam" id="4.10.400.10:FF:000034">
    <property type="entry name" value="Low-density lipoprotein receptor-related protein 2"/>
    <property type="match status" value="1"/>
</dbReference>
<dbReference type="SMART" id="SM00192">
    <property type="entry name" value="LDLa"/>
    <property type="match status" value="4"/>
</dbReference>
<dbReference type="PROSITE" id="PS00134">
    <property type="entry name" value="TRYPSIN_HIS"/>
    <property type="match status" value="2"/>
</dbReference>
<dbReference type="EMBL" id="JBBCAQ010000038">
    <property type="protein sequence ID" value="KAK7572041.1"/>
    <property type="molecule type" value="Genomic_DNA"/>
</dbReference>
<evidence type="ECO:0000256" key="3">
    <source>
        <dbReference type="ARBA" id="ARBA00023157"/>
    </source>
</evidence>
<dbReference type="InterPro" id="IPR036055">
    <property type="entry name" value="LDL_receptor-like_sf"/>
</dbReference>
<evidence type="ECO:0000256" key="1">
    <source>
        <dbReference type="ARBA" id="ARBA00022729"/>
    </source>
</evidence>
<dbReference type="PROSITE" id="PS50923">
    <property type="entry name" value="SUSHI"/>
    <property type="match status" value="1"/>
</dbReference>
<dbReference type="InterPro" id="IPR002172">
    <property type="entry name" value="LDrepeatLR_classA_rpt"/>
</dbReference>
<feature type="disulfide bond" evidence="5">
    <location>
        <begin position="577"/>
        <end position="589"/>
    </location>
</feature>
<dbReference type="InterPro" id="IPR043504">
    <property type="entry name" value="Peptidase_S1_PA_chymotrypsin"/>
</dbReference>
<comment type="caution">
    <text evidence="10">The sequence shown here is derived from an EMBL/GenBank/DDBJ whole genome shotgun (WGS) entry which is preliminary data.</text>
</comment>
<feature type="disulfide bond" evidence="5">
    <location>
        <begin position="584"/>
        <end position="602"/>
    </location>
</feature>
<gene>
    <name evidence="10" type="ORF">V9T40_014513</name>
</gene>
<dbReference type="SUPFAM" id="SSF57535">
    <property type="entry name" value="Complement control module/SCR domain"/>
    <property type="match status" value="1"/>
</dbReference>
<dbReference type="GO" id="GO:0004252">
    <property type="term" value="F:serine-type endopeptidase activity"/>
    <property type="evidence" value="ECO:0007669"/>
    <property type="project" value="InterPro"/>
</dbReference>
<dbReference type="PROSITE" id="PS50240">
    <property type="entry name" value="TRYPSIN_DOM"/>
    <property type="match status" value="2"/>
</dbReference>
<dbReference type="PRINTS" id="PR00261">
    <property type="entry name" value="LDLRECEPTOR"/>
</dbReference>
<dbReference type="SMART" id="SM00020">
    <property type="entry name" value="Tryp_SPc"/>
    <property type="match status" value="1"/>
</dbReference>
<keyword evidence="4" id="KW-0325">Glycoprotein</keyword>
<keyword evidence="11" id="KW-1185">Reference proteome</keyword>
<evidence type="ECO:0000313" key="10">
    <source>
        <dbReference type="EMBL" id="KAK7572041.1"/>
    </source>
</evidence>
<dbReference type="InterPro" id="IPR023415">
    <property type="entry name" value="LDLR_class-A_CS"/>
</dbReference>
<dbReference type="SMART" id="SM00032">
    <property type="entry name" value="CCP"/>
    <property type="match status" value="3"/>
</dbReference>
<dbReference type="CDD" id="cd00112">
    <property type="entry name" value="LDLa"/>
    <property type="match status" value="4"/>
</dbReference>
<dbReference type="SUPFAM" id="SSF57424">
    <property type="entry name" value="LDL receptor-like module"/>
    <property type="match status" value="4"/>
</dbReference>
<dbReference type="PROSITE" id="PS01209">
    <property type="entry name" value="LDLRA_1"/>
    <property type="match status" value="2"/>
</dbReference>
<evidence type="ECO:0000259" key="8">
    <source>
        <dbReference type="PROSITE" id="PS50240"/>
    </source>
</evidence>
<feature type="domain" description="Peptidase S1" evidence="8">
    <location>
        <begin position="766"/>
        <end position="1020"/>
    </location>
</feature>
<protein>
    <submittedName>
        <fullName evidence="10">Uncharacterized protein</fullName>
    </submittedName>
</protein>
<evidence type="ECO:0000256" key="5">
    <source>
        <dbReference type="PROSITE-ProRule" id="PRU00124"/>
    </source>
</evidence>
<keyword evidence="3 5" id="KW-1015">Disulfide bond</keyword>
<name>A0AAN9T403_9HEMI</name>
<dbReference type="Gene3D" id="4.10.400.10">
    <property type="entry name" value="Low-density Lipoprotein Receptor"/>
    <property type="match status" value="4"/>
</dbReference>
<dbReference type="Pfam" id="PF00089">
    <property type="entry name" value="Trypsin"/>
    <property type="match status" value="2"/>
</dbReference>
<feature type="region of interest" description="Disordered" evidence="7">
    <location>
        <begin position="628"/>
        <end position="709"/>
    </location>
</feature>
<dbReference type="SUPFAM" id="SSF50494">
    <property type="entry name" value="Trypsin-like serine proteases"/>
    <property type="match status" value="2"/>
</dbReference>
<evidence type="ECO:0000256" key="6">
    <source>
        <dbReference type="PROSITE-ProRule" id="PRU00302"/>
    </source>
</evidence>
<dbReference type="GO" id="GO:0006508">
    <property type="term" value="P:proteolysis"/>
    <property type="evidence" value="ECO:0007669"/>
    <property type="project" value="InterPro"/>
</dbReference>
<evidence type="ECO:0000256" key="4">
    <source>
        <dbReference type="ARBA" id="ARBA00023180"/>
    </source>
</evidence>
<keyword evidence="1" id="KW-0732">Signal</keyword>
<evidence type="ECO:0000259" key="9">
    <source>
        <dbReference type="PROSITE" id="PS50923"/>
    </source>
</evidence>